<feature type="repeat" description="TPR" evidence="2">
    <location>
        <begin position="644"/>
        <end position="677"/>
    </location>
</feature>
<dbReference type="Pfam" id="PF13435">
    <property type="entry name" value="Cytochrome_C554"/>
    <property type="match status" value="1"/>
</dbReference>
<dbReference type="Proteomes" id="UP001156905">
    <property type="component" value="Unassembled WGS sequence"/>
</dbReference>
<comment type="caution">
    <text evidence="7">The sequence shown here is derived from an EMBL/GenBank/DDBJ whole genome shotgun (WGS) entry which is preliminary data.</text>
</comment>
<gene>
    <name evidence="7" type="ORF">GCM10007857_72930</name>
</gene>
<evidence type="ECO:0000259" key="5">
    <source>
        <dbReference type="Pfam" id="PF09699"/>
    </source>
</evidence>
<dbReference type="InterPro" id="IPR019734">
    <property type="entry name" value="TPR_rpt"/>
</dbReference>
<dbReference type="InterPro" id="IPR036280">
    <property type="entry name" value="Multihaem_cyt_sf"/>
</dbReference>
<feature type="domain" description="Doubled CXXCH motif" evidence="5">
    <location>
        <begin position="391"/>
        <end position="423"/>
    </location>
</feature>
<evidence type="ECO:0000256" key="4">
    <source>
        <dbReference type="SAM" id="Phobius"/>
    </source>
</evidence>
<evidence type="ECO:0008006" key="9">
    <source>
        <dbReference type="Google" id="ProtNLM"/>
    </source>
</evidence>
<dbReference type="SMART" id="SM00028">
    <property type="entry name" value="TPR"/>
    <property type="match status" value="3"/>
</dbReference>
<feature type="region of interest" description="Disordered" evidence="3">
    <location>
        <begin position="1"/>
        <end position="40"/>
    </location>
</feature>
<name>A0ABQ6BEH0_9BRAD</name>
<evidence type="ECO:0000256" key="1">
    <source>
        <dbReference type="ARBA" id="ARBA00022729"/>
    </source>
</evidence>
<dbReference type="PANTHER" id="PTHR35038">
    <property type="entry name" value="DISSIMILATORY SULFITE REDUCTASE SIRA"/>
    <property type="match status" value="1"/>
</dbReference>
<dbReference type="Gene3D" id="1.25.40.10">
    <property type="entry name" value="Tetratricopeptide repeat domain"/>
    <property type="match status" value="1"/>
</dbReference>
<protein>
    <recommendedName>
        <fullName evidence="9">Tetratricopeptide repeat protein</fullName>
    </recommendedName>
</protein>
<evidence type="ECO:0000313" key="7">
    <source>
        <dbReference type="EMBL" id="GLR90578.1"/>
    </source>
</evidence>
<evidence type="ECO:0000256" key="3">
    <source>
        <dbReference type="SAM" id="MobiDB-lite"/>
    </source>
</evidence>
<organism evidence="7 8">
    <name type="scientific">Bradyrhizobium iriomotense</name>
    <dbReference type="NCBI Taxonomy" id="441950"/>
    <lineage>
        <taxon>Bacteria</taxon>
        <taxon>Pseudomonadati</taxon>
        <taxon>Pseudomonadota</taxon>
        <taxon>Alphaproteobacteria</taxon>
        <taxon>Hyphomicrobiales</taxon>
        <taxon>Nitrobacteraceae</taxon>
        <taxon>Bradyrhizobium</taxon>
    </lineage>
</organism>
<dbReference type="InterPro" id="IPR023155">
    <property type="entry name" value="Cyt_c-552/4"/>
</dbReference>
<sequence length="829" mass="91303">MARNKNKTGKIDKLSKRTAKSRPSELSVDAGSGGARSTPPLLSWKSKPRLAALTAIAAVAAGGLAFLFVAESELVLPNVLRSQSATPALAFVGSESCVECHQTEAALWKESQHKHAMQHATAASVLGDFDDAGFDHFGIRSRFFKKDHKFFVETDGPDGKLATFEVKYTFGIDPLQQYLIEFPDGRIQALSIAWDSRPQDQGGQRWFHLYPNEEIKHDDVLHWTKLNQNWNFMCAECHSTGVQKNYDAATNAYHTTWAEISVGCEACHGKGSRHVGWAYSQRSWWPFGKDHDPRKGLAVFLNERDRVTWQPDPKTGNPQRSIAPATTRREVETCGLCHARRGQFSEDWIPGPPLSDTHVVSTLARGLYHADGQMLDEVYNYGSFKQSKMFAAGVTCSDCHEPHAAKLRAEGDGVCLQCHASDKYELASHAHHGDVTPKVTCASCHMPVSTYMVIDKRHDHSFRIPRPDLSVKLGTPNACNNCHADKSAQWAADAIERWHGPTRKGFQNYAEAFQASWTDRADAAALLAVVAASPTTPAIARASALSELHSRVSPTNIELARKGLADPDPMVRIGALDMLDGLPGNRTWPLVYPLLSDSSLGVRIRAVSVLAAVPTAIQPGSDRPAFERAAAEFIAAQHLNADRPEARSTLGNFYARRGLRADAENEYKAALRLSPQYAPAAINLADLYRQLGRDGDGDSVLRTAIASSPHDAGLHHALGLTLTRERRPDDALAEFRTATELEPDRSRYAYVYAVALHSAGRVDESMKVLKENLARHPDDRDTLLALVTFNREAGDIEAARQYAGQLSRIAPNDPDLTRLTDDLRTRLKQ</sequence>
<dbReference type="SUPFAM" id="SSF48452">
    <property type="entry name" value="TPR-like"/>
    <property type="match status" value="1"/>
</dbReference>
<reference evidence="8" key="1">
    <citation type="journal article" date="2019" name="Int. J. Syst. Evol. Microbiol.">
        <title>The Global Catalogue of Microorganisms (GCM) 10K type strain sequencing project: providing services to taxonomists for standard genome sequencing and annotation.</title>
        <authorList>
            <consortium name="The Broad Institute Genomics Platform"/>
            <consortium name="The Broad Institute Genome Sequencing Center for Infectious Disease"/>
            <person name="Wu L."/>
            <person name="Ma J."/>
        </authorList>
    </citation>
    <scope>NUCLEOTIDE SEQUENCE [LARGE SCALE GENOMIC DNA]</scope>
    <source>
        <strain evidence="8">NBRC 102520</strain>
    </source>
</reference>
<dbReference type="InterPro" id="IPR010177">
    <property type="entry name" value="Paired_CXXCH_1"/>
</dbReference>
<dbReference type="PROSITE" id="PS50005">
    <property type="entry name" value="TPR"/>
    <property type="match status" value="2"/>
</dbReference>
<dbReference type="Pfam" id="PF14559">
    <property type="entry name" value="TPR_19"/>
    <property type="match status" value="1"/>
</dbReference>
<keyword evidence="4" id="KW-0812">Transmembrane</keyword>
<dbReference type="SUPFAM" id="SSF48695">
    <property type="entry name" value="Multiheme cytochromes"/>
    <property type="match status" value="1"/>
</dbReference>
<feature type="transmembrane region" description="Helical" evidence="4">
    <location>
        <begin position="50"/>
        <end position="70"/>
    </location>
</feature>
<feature type="domain" description="Cytochrome c-552/4" evidence="6">
    <location>
        <begin position="229"/>
        <end position="269"/>
    </location>
</feature>
<dbReference type="PANTHER" id="PTHR35038:SF8">
    <property type="entry name" value="C-TYPE POLYHEME CYTOCHROME OMCC"/>
    <property type="match status" value="1"/>
</dbReference>
<accession>A0ABQ6BEH0</accession>
<keyword evidence="1" id="KW-0732">Signal</keyword>
<dbReference type="Gene3D" id="1.10.1130.10">
    <property type="entry name" value="Flavocytochrome C3, Chain A"/>
    <property type="match status" value="2"/>
</dbReference>
<feature type="repeat" description="TPR" evidence="2">
    <location>
        <begin position="712"/>
        <end position="745"/>
    </location>
</feature>
<dbReference type="InterPro" id="IPR011990">
    <property type="entry name" value="TPR-like_helical_dom_sf"/>
</dbReference>
<keyword evidence="2" id="KW-0802">TPR repeat</keyword>
<keyword evidence="4" id="KW-0472">Membrane</keyword>
<dbReference type="Pfam" id="PF09699">
    <property type="entry name" value="Paired_CXXCH_1"/>
    <property type="match status" value="1"/>
</dbReference>
<evidence type="ECO:0000256" key="2">
    <source>
        <dbReference type="PROSITE-ProRule" id="PRU00339"/>
    </source>
</evidence>
<keyword evidence="8" id="KW-1185">Reference proteome</keyword>
<dbReference type="InterPro" id="IPR051829">
    <property type="entry name" value="Multiheme_Cytochr_ET"/>
</dbReference>
<keyword evidence="4" id="KW-1133">Transmembrane helix</keyword>
<proteinExistence type="predicted"/>
<evidence type="ECO:0000259" key="6">
    <source>
        <dbReference type="Pfam" id="PF13435"/>
    </source>
</evidence>
<evidence type="ECO:0000313" key="8">
    <source>
        <dbReference type="Proteomes" id="UP001156905"/>
    </source>
</evidence>
<dbReference type="EMBL" id="BSOW01000035">
    <property type="protein sequence ID" value="GLR90578.1"/>
    <property type="molecule type" value="Genomic_DNA"/>
</dbReference>